<evidence type="ECO:0000313" key="1">
    <source>
        <dbReference type="EMBL" id="KAK3780484.1"/>
    </source>
</evidence>
<proteinExistence type="predicted"/>
<keyword evidence="2" id="KW-1185">Reference proteome</keyword>
<dbReference type="EMBL" id="JAWDGP010002719">
    <property type="protein sequence ID" value="KAK3780484.1"/>
    <property type="molecule type" value="Genomic_DNA"/>
</dbReference>
<dbReference type="Proteomes" id="UP001283361">
    <property type="component" value="Unassembled WGS sequence"/>
</dbReference>
<accession>A0AAE1A3B6</accession>
<dbReference type="AlphaFoldDB" id="A0AAE1A3B6"/>
<name>A0AAE1A3B6_9GAST</name>
<sequence length="138" mass="15433">MIISTTVATIVSSTSNTTTRLVMTTVTRPDQTLTGPRVKGEYFATIVSRIIDTPGARNTFDGVRCHYKCTSVQHFDTGAVTDDLKRITPLMVCGIIYTHQWSITTSRWLDVVTDGVKARNTFNGVKHHLYTSVEHYHV</sequence>
<protein>
    <submittedName>
        <fullName evidence="1">Uncharacterized protein</fullName>
    </submittedName>
</protein>
<evidence type="ECO:0000313" key="2">
    <source>
        <dbReference type="Proteomes" id="UP001283361"/>
    </source>
</evidence>
<gene>
    <name evidence="1" type="ORF">RRG08_045148</name>
</gene>
<comment type="caution">
    <text evidence="1">The sequence shown here is derived from an EMBL/GenBank/DDBJ whole genome shotgun (WGS) entry which is preliminary data.</text>
</comment>
<reference evidence="1" key="1">
    <citation type="journal article" date="2023" name="G3 (Bethesda)">
        <title>A reference genome for the long-term kleptoplast-retaining sea slug Elysia crispata morphotype clarki.</title>
        <authorList>
            <person name="Eastman K.E."/>
            <person name="Pendleton A.L."/>
            <person name="Shaikh M.A."/>
            <person name="Suttiyut T."/>
            <person name="Ogas R."/>
            <person name="Tomko P."/>
            <person name="Gavelis G."/>
            <person name="Widhalm J.R."/>
            <person name="Wisecaver J.H."/>
        </authorList>
    </citation>
    <scope>NUCLEOTIDE SEQUENCE</scope>
    <source>
        <strain evidence="1">ECLA1</strain>
    </source>
</reference>
<organism evidence="1 2">
    <name type="scientific">Elysia crispata</name>
    <name type="common">lettuce slug</name>
    <dbReference type="NCBI Taxonomy" id="231223"/>
    <lineage>
        <taxon>Eukaryota</taxon>
        <taxon>Metazoa</taxon>
        <taxon>Spiralia</taxon>
        <taxon>Lophotrochozoa</taxon>
        <taxon>Mollusca</taxon>
        <taxon>Gastropoda</taxon>
        <taxon>Heterobranchia</taxon>
        <taxon>Euthyneura</taxon>
        <taxon>Panpulmonata</taxon>
        <taxon>Sacoglossa</taxon>
        <taxon>Placobranchoidea</taxon>
        <taxon>Plakobranchidae</taxon>
        <taxon>Elysia</taxon>
    </lineage>
</organism>